<evidence type="ECO:0008006" key="4">
    <source>
        <dbReference type="Google" id="ProtNLM"/>
    </source>
</evidence>
<accession>A0A4R6DU43</accession>
<dbReference type="RefSeq" id="WP_211168445.1">
    <property type="nucleotide sequence ID" value="NZ_SNVV01000016.1"/>
</dbReference>
<sequence>MVDPRMLTEPVQPPYAAEGGGLRRLAAELWDHLWPWSRSGFRHPRTQLRALQGAGLALALAVSVVWVLAAAGRLEAGAVIGWWFGWSVFEVIVRLGAKPYVKEGPWWGRRYRAASLMDMLCYVGFKNLLMGAALFLALKSFGLLVV</sequence>
<protein>
    <recommendedName>
        <fullName evidence="4">Transcription regulator</fullName>
    </recommendedName>
</protein>
<comment type="caution">
    <text evidence="2">The sequence shown here is derived from an EMBL/GenBank/DDBJ whole genome shotgun (WGS) entry which is preliminary data.</text>
</comment>
<feature type="transmembrane region" description="Helical" evidence="1">
    <location>
        <begin position="76"/>
        <end position="95"/>
    </location>
</feature>
<gene>
    <name evidence="2" type="ORF">C7389_11623</name>
</gene>
<reference evidence="2 3" key="1">
    <citation type="submission" date="2019-03" db="EMBL/GenBank/DDBJ databases">
        <title>Genomic Encyclopedia of Type Strains, Phase IV (KMG-IV): sequencing the most valuable type-strain genomes for metagenomic binning, comparative biology and taxonomic classification.</title>
        <authorList>
            <person name="Goeker M."/>
        </authorList>
    </citation>
    <scope>NUCLEOTIDE SEQUENCE [LARGE SCALE GENOMIC DNA]</scope>
    <source>
        <strain evidence="2 3">DSM 12121</strain>
    </source>
</reference>
<feature type="transmembrane region" description="Helical" evidence="1">
    <location>
        <begin position="116"/>
        <end position="138"/>
    </location>
</feature>
<dbReference type="EMBL" id="SNVV01000016">
    <property type="protein sequence ID" value="TDN48119.1"/>
    <property type="molecule type" value="Genomic_DNA"/>
</dbReference>
<evidence type="ECO:0000313" key="3">
    <source>
        <dbReference type="Proteomes" id="UP000295129"/>
    </source>
</evidence>
<proteinExistence type="predicted"/>
<keyword evidence="1" id="KW-0812">Transmembrane</keyword>
<dbReference type="Proteomes" id="UP000295129">
    <property type="component" value="Unassembled WGS sequence"/>
</dbReference>
<organism evidence="2 3">
    <name type="scientific">Azoarcus indigens</name>
    <dbReference type="NCBI Taxonomy" id="29545"/>
    <lineage>
        <taxon>Bacteria</taxon>
        <taxon>Pseudomonadati</taxon>
        <taxon>Pseudomonadota</taxon>
        <taxon>Betaproteobacteria</taxon>
        <taxon>Rhodocyclales</taxon>
        <taxon>Zoogloeaceae</taxon>
        <taxon>Azoarcus</taxon>
    </lineage>
</organism>
<feature type="transmembrane region" description="Helical" evidence="1">
    <location>
        <begin position="48"/>
        <end position="70"/>
    </location>
</feature>
<name>A0A4R6DU43_9RHOO</name>
<evidence type="ECO:0000256" key="1">
    <source>
        <dbReference type="SAM" id="Phobius"/>
    </source>
</evidence>
<keyword evidence="1" id="KW-1133">Transmembrane helix</keyword>
<keyword evidence="3" id="KW-1185">Reference proteome</keyword>
<evidence type="ECO:0000313" key="2">
    <source>
        <dbReference type="EMBL" id="TDN48119.1"/>
    </source>
</evidence>
<keyword evidence="1" id="KW-0472">Membrane</keyword>
<dbReference type="AlphaFoldDB" id="A0A4R6DU43"/>